<dbReference type="EMBL" id="BTRK01000006">
    <property type="protein sequence ID" value="GMR56611.1"/>
    <property type="molecule type" value="Genomic_DNA"/>
</dbReference>
<reference evidence="3" key="1">
    <citation type="submission" date="2022-10" db="EMBL/GenBank/DDBJ databases">
        <title>Genome assembly of Pristionchus species.</title>
        <authorList>
            <person name="Yoshida K."/>
            <person name="Sommer R.J."/>
        </authorList>
    </citation>
    <scope>NUCLEOTIDE SEQUENCE [LARGE SCALE GENOMIC DNA]</scope>
    <source>
        <strain evidence="3">RS5460</strain>
    </source>
</reference>
<dbReference type="SUPFAM" id="SSF49599">
    <property type="entry name" value="TRAF domain-like"/>
    <property type="match status" value="1"/>
</dbReference>
<evidence type="ECO:0000259" key="1">
    <source>
        <dbReference type="PROSITE" id="PS50144"/>
    </source>
</evidence>
<dbReference type="Pfam" id="PF22486">
    <property type="entry name" value="MATH_2"/>
    <property type="match status" value="1"/>
</dbReference>
<dbReference type="CDD" id="cd00121">
    <property type="entry name" value="MATH"/>
    <property type="match status" value="1"/>
</dbReference>
<proteinExistence type="predicted"/>
<protein>
    <recommendedName>
        <fullName evidence="1">MATH domain-containing protein</fullName>
    </recommendedName>
</protein>
<sequence>MDMPQYAYNTNIGWSCCVNYAFKLLTFNSKKSDYAIYESRGLVFNEQTKSWGYKLIKFDDLFEAENEYVKDDAIMLEIDFKVFLTK</sequence>
<keyword evidence="3" id="KW-1185">Reference proteome</keyword>
<dbReference type="Proteomes" id="UP001328107">
    <property type="component" value="Unassembled WGS sequence"/>
</dbReference>
<accession>A0AAN5IBC5</accession>
<dbReference type="PROSITE" id="PS50144">
    <property type="entry name" value="MATH"/>
    <property type="match status" value="1"/>
</dbReference>
<name>A0AAN5IBC5_9BILA</name>
<feature type="domain" description="MATH" evidence="1">
    <location>
        <begin position="1"/>
        <end position="80"/>
    </location>
</feature>
<organism evidence="2 3">
    <name type="scientific">Pristionchus mayeri</name>
    <dbReference type="NCBI Taxonomy" id="1317129"/>
    <lineage>
        <taxon>Eukaryota</taxon>
        <taxon>Metazoa</taxon>
        <taxon>Ecdysozoa</taxon>
        <taxon>Nematoda</taxon>
        <taxon>Chromadorea</taxon>
        <taxon>Rhabditida</taxon>
        <taxon>Rhabditina</taxon>
        <taxon>Diplogasteromorpha</taxon>
        <taxon>Diplogasteroidea</taxon>
        <taxon>Neodiplogasteridae</taxon>
        <taxon>Pristionchus</taxon>
    </lineage>
</organism>
<comment type="caution">
    <text evidence="2">The sequence shown here is derived from an EMBL/GenBank/DDBJ whole genome shotgun (WGS) entry which is preliminary data.</text>
</comment>
<evidence type="ECO:0000313" key="2">
    <source>
        <dbReference type="EMBL" id="GMR56611.1"/>
    </source>
</evidence>
<dbReference type="InterPro" id="IPR002083">
    <property type="entry name" value="MATH/TRAF_dom"/>
</dbReference>
<evidence type="ECO:0000313" key="3">
    <source>
        <dbReference type="Proteomes" id="UP001328107"/>
    </source>
</evidence>
<dbReference type="Gene3D" id="2.60.210.10">
    <property type="entry name" value="Apoptosis, Tumor Necrosis Factor Receptor Associated Protein 2, Chain A"/>
    <property type="match status" value="1"/>
</dbReference>
<dbReference type="AlphaFoldDB" id="A0AAN5IBC5"/>
<gene>
    <name evidence="2" type="ORF">PMAYCL1PPCAC_26806</name>
</gene>
<dbReference type="InterPro" id="IPR008974">
    <property type="entry name" value="TRAF-like"/>
</dbReference>